<proteinExistence type="predicted"/>
<evidence type="ECO:0000313" key="2">
    <source>
        <dbReference type="EMBL" id="KAH7331604.1"/>
    </source>
</evidence>
<protein>
    <submittedName>
        <fullName evidence="2">Uncharacterized protein</fullName>
    </submittedName>
</protein>
<accession>A0A8T2SI31</accession>
<keyword evidence="3" id="KW-1185">Reference proteome</keyword>
<reference evidence="2" key="1">
    <citation type="submission" date="2021-08" db="EMBL/GenBank/DDBJ databases">
        <title>WGS assembly of Ceratopteris richardii.</title>
        <authorList>
            <person name="Marchant D.B."/>
            <person name="Chen G."/>
            <person name="Jenkins J."/>
            <person name="Shu S."/>
            <person name="Leebens-Mack J."/>
            <person name="Grimwood J."/>
            <person name="Schmutz J."/>
            <person name="Soltis P."/>
            <person name="Soltis D."/>
            <person name="Chen Z.-H."/>
        </authorList>
    </citation>
    <scope>NUCLEOTIDE SEQUENCE</scope>
    <source>
        <strain evidence="2">Whitten #5841</strain>
        <tissue evidence="2">Leaf</tissue>
    </source>
</reference>
<dbReference type="OrthoDB" id="1894603at2759"/>
<gene>
    <name evidence="2" type="ORF">KP509_20G042700</name>
</gene>
<dbReference type="AlphaFoldDB" id="A0A8T2SI31"/>
<comment type="caution">
    <text evidence="2">The sequence shown here is derived from an EMBL/GenBank/DDBJ whole genome shotgun (WGS) entry which is preliminary data.</text>
</comment>
<dbReference type="Proteomes" id="UP000825935">
    <property type="component" value="Chromosome 20"/>
</dbReference>
<name>A0A8T2SI31_CERRI</name>
<organism evidence="2 3">
    <name type="scientific">Ceratopteris richardii</name>
    <name type="common">Triangle waterfern</name>
    <dbReference type="NCBI Taxonomy" id="49495"/>
    <lineage>
        <taxon>Eukaryota</taxon>
        <taxon>Viridiplantae</taxon>
        <taxon>Streptophyta</taxon>
        <taxon>Embryophyta</taxon>
        <taxon>Tracheophyta</taxon>
        <taxon>Polypodiopsida</taxon>
        <taxon>Polypodiidae</taxon>
        <taxon>Polypodiales</taxon>
        <taxon>Pteridineae</taxon>
        <taxon>Pteridaceae</taxon>
        <taxon>Parkerioideae</taxon>
        <taxon>Ceratopteris</taxon>
    </lineage>
</organism>
<evidence type="ECO:0000313" key="3">
    <source>
        <dbReference type="Proteomes" id="UP000825935"/>
    </source>
</evidence>
<feature type="region of interest" description="Disordered" evidence="1">
    <location>
        <begin position="107"/>
        <end position="129"/>
    </location>
</feature>
<dbReference type="EMBL" id="CM035425">
    <property type="protein sequence ID" value="KAH7331604.1"/>
    <property type="molecule type" value="Genomic_DNA"/>
</dbReference>
<evidence type="ECO:0000256" key="1">
    <source>
        <dbReference type="SAM" id="MobiDB-lite"/>
    </source>
</evidence>
<sequence length="164" mass="18322">MANDCMQVEKKVTFSNKIGTIESVHHHQNAVTTYTFPEPGLLEETIEVVKDKVWSFRNAWKGVADAFSKIGVSPTVFGYSSVPLHEEDYVKELGEDVLALAKVDADGDKPSSKEAITLSADDSPIEEDGLLEKEDEFEDIDHSFAESSRKDIDERRLLTRCVSE</sequence>
<dbReference type="EMBL" id="CM035425">
    <property type="protein sequence ID" value="KAH7331605.1"/>
    <property type="molecule type" value="Genomic_DNA"/>
</dbReference>